<dbReference type="SUPFAM" id="SSF56801">
    <property type="entry name" value="Acetyl-CoA synthetase-like"/>
    <property type="match status" value="1"/>
</dbReference>
<name>A0A8J6T7Z1_9DELT</name>
<keyword evidence="2" id="KW-0436">Ligase</keyword>
<dbReference type="GO" id="GO:0016878">
    <property type="term" value="F:acid-thiol ligase activity"/>
    <property type="evidence" value="ECO:0007669"/>
    <property type="project" value="UniProtKB-ARBA"/>
</dbReference>
<dbReference type="Gene3D" id="3.30.300.30">
    <property type="match status" value="1"/>
</dbReference>
<dbReference type="InterPro" id="IPR020845">
    <property type="entry name" value="AMP-binding_CS"/>
</dbReference>
<dbReference type="AlphaFoldDB" id="A0A8J6T7Z1"/>
<comment type="similarity">
    <text evidence="1">Belongs to the ATP-dependent AMP-binding enzyme family.</text>
</comment>
<evidence type="ECO:0000313" key="6">
    <source>
        <dbReference type="Proteomes" id="UP000650524"/>
    </source>
</evidence>
<dbReference type="InterPro" id="IPR000873">
    <property type="entry name" value="AMP-dep_synth/lig_dom"/>
</dbReference>
<sequence length="562" mass="62550">MDSIYGKRPWLRNYPEWAPHDLEITSDTALGDFRRSAARTPEMPALYYFDHIISYKEIDRLSDNLAAAFEDIGLGKGDRIIIDLQNVPQFLIATYAAWKTGAIAVPLNPMYKERELTYFCRDSGAKLFLTLDEIASGLDLSFLRDTSVERVITTSPLDFLPPETELPGLLTGARKTRVSGTSDMLELVEAFKDKKPDDPGLTPEDVAYLTYTSGTTGPPKGAMNTHGNIAFNARVYQIMQKIDENDVVLGVAPLFHVTGEVAHLAIAALAGIPVVLYYRFDPGETLKLIERWKVTVTVASITVYIALINHPDIKKRDLSSFVKAYSGGAPVSEAAVKQFEGLTGLYLYNAYGMTETNSPSHLVPWGKRAPVDSDSGALSVGVPVQNCVMKIMDLEDGTQELAPGEVGEIVDSGPIVIPGYWQKPEETEHAIRNGWLYTGDVGKMDENGWFYLIDRKKDMIVASGYKVWPRDVEDVIYQHPAVKETAVVGEPDLYRGETVKAFVALKDGMGDSVTPEEIISFCRTRMAAYKYPRKVEFVSEIPKTLTGKFLRRTLREKKKEDH</sequence>
<feature type="domain" description="AMP-binding enzyme C-terminal" evidence="4">
    <location>
        <begin position="472"/>
        <end position="548"/>
    </location>
</feature>
<dbReference type="PROSITE" id="PS00455">
    <property type="entry name" value="AMP_BINDING"/>
    <property type="match status" value="1"/>
</dbReference>
<proteinExistence type="inferred from homology"/>
<comment type="caution">
    <text evidence="5">The sequence shown here is derived from an EMBL/GenBank/DDBJ whole genome shotgun (WGS) entry which is preliminary data.</text>
</comment>
<evidence type="ECO:0000259" key="4">
    <source>
        <dbReference type="Pfam" id="PF13193"/>
    </source>
</evidence>
<reference evidence="5 6" key="1">
    <citation type="submission" date="2020-08" db="EMBL/GenBank/DDBJ databases">
        <title>Bridging the membrane lipid divide: bacteria of the FCB group superphylum have the potential to synthesize archaeal ether lipids.</title>
        <authorList>
            <person name="Villanueva L."/>
            <person name="Von Meijenfeldt F.A.B."/>
            <person name="Westbye A.B."/>
            <person name="Yadav S."/>
            <person name="Hopmans E.C."/>
            <person name="Dutilh B.E."/>
            <person name="Sinninghe Damste J.S."/>
        </authorList>
    </citation>
    <scope>NUCLEOTIDE SEQUENCE [LARGE SCALE GENOMIC DNA]</scope>
    <source>
        <strain evidence="5">NIOZ-UU27</strain>
    </source>
</reference>
<dbReference type="InterPro" id="IPR045851">
    <property type="entry name" value="AMP-bd_C_sf"/>
</dbReference>
<dbReference type="FunFam" id="3.30.300.30:FF:000008">
    <property type="entry name" value="2,3-dihydroxybenzoate-AMP ligase"/>
    <property type="match status" value="1"/>
</dbReference>
<dbReference type="Gene3D" id="3.40.50.12780">
    <property type="entry name" value="N-terminal domain of ligase-like"/>
    <property type="match status" value="1"/>
</dbReference>
<feature type="domain" description="AMP-dependent synthetase/ligase" evidence="3">
    <location>
        <begin position="33"/>
        <end position="421"/>
    </location>
</feature>
<dbReference type="EMBL" id="JACNJD010000178">
    <property type="protein sequence ID" value="MBC8176993.1"/>
    <property type="molecule type" value="Genomic_DNA"/>
</dbReference>
<accession>A0A8J6T7Z1</accession>
<evidence type="ECO:0000256" key="1">
    <source>
        <dbReference type="ARBA" id="ARBA00006432"/>
    </source>
</evidence>
<evidence type="ECO:0000256" key="2">
    <source>
        <dbReference type="ARBA" id="ARBA00022598"/>
    </source>
</evidence>
<dbReference type="InterPro" id="IPR025110">
    <property type="entry name" value="AMP-bd_C"/>
</dbReference>
<organism evidence="5 6">
    <name type="scientific">Candidatus Desulfacyla euxinica</name>
    <dbReference type="NCBI Taxonomy" id="2841693"/>
    <lineage>
        <taxon>Bacteria</taxon>
        <taxon>Deltaproteobacteria</taxon>
        <taxon>Candidatus Desulfacyla</taxon>
    </lineage>
</organism>
<dbReference type="Pfam" id="PF13193">
    <property type="entry name" value="AMP-binding_C"/>
    <property type="match status" value="1"/>
</dbReference>
<dbReference type="InterPro" id="IPR050237">
    <property type="entry name" value="ATP-dep_AMP-bd_enzyme"/>
</dbReference>
<dbReference type="Pfam" id="PF00501">
    <property type="entry name" value="AMP-binding"/>
    <property type="match status" value="1"/>
</dbReference>
<evidence type="ECO:0000313" key="5">
    <source>
        <dbReference type="EMBL" id="MBC8176993.1"/>
    </source>
</evidence>
<dbReference type="PANTHER" id="PTHR43767">
    <property type="entry name" value="LONG-CHAIN-FATTY-ACID--COA LIGASE"/>
    <property type="match status" value="1"/>
</dbReference>
<gene>
    <name evidence="5" type="ORF">H8E19_06265</name>
</gene>
<dbReference type="InterPro" id="IPR042099">
    <property type="entry name" value="ANL_N_sf"/>
</dbReference>
<evidence type="ECO:0000259" key="3">
    <source>
        <dbReference type="Pfam" id="PF00501"/>
    </source>
</evidence>
<protein>
    <submittedName>
        <fullName evidence="5">AMP-binding protein</fullName>
    </submittedName>
</protein>
<dbReference type="PANTHER" id="PTHR43767:SF1">
    <property type="entry name" value="NONRIBOSOMAL PEPTIDE SYNTHASE PES1 (EUROFUNG)-RELATED"/>
    <property type="match status" value="1"/>
</dbReference>
<dbReference type="Proteomes" id="UP000650524">
    <property type="component" value="Unassembled WGS sequence"/>
</dbReference>